<sequence length="70" mass="7680">MDLMPDRMGFFAHENSVISELEADHKMDKNLKIADIAARTGAIAEYGFAGAGWQSEYQCTRSRTGAGLRA</sequence>
<dbReference type="EMBL" id="UGAW01000001">
    <property type="protein sequence ID" value="STG53916.1"/>
    <property type="molecule type" value="Genomic_DNA"/>
</dbReference>
<accession>A0A376MU17</accession>
<reference evidence="1 2" key="1">
    <citation type="submission" date="2018-06" db="EMBL/GenBank/DDBJ databases">
        <authorList>
            <consortium name="Pathogen Informatics"/>
            <person name="Doyle S."/>
        </authorList>
    </citation>
    <scope>NUCLEOTIDE SEQUENCE [LARGE SCALE GENOMIC DNA]</scope>
    <source>
        <strain evidence="1 2">NCTC11112</strain>
    </source>
</reference>
<protein>
    <submittedName>
        <fullName evidence="1">Putative transcriptional regulator</fullName>
        <ecNumber evidence="1">5.1.1.1</ecNumber>
    </submittedName>
</protein>
<keyword evidence="1" id="KW-0413">Isomerase</keyword>
<dbReference type="AlphaFoldDB" id="A0A376MU17"/>
<dbReference type="EC" id="5.1.1.1" evidence="1"/>
<organism evidence="1 2">
    <name type="scientific">Escherichia coli</name>
    <dbReference type="NCBI Taxonomy" id="562"/>
    <lineage>
        <taxon>Bacteria</taxon>
        <taxon>Pseudomonadati</taxon>
        <taxon>Pseudomonadota</taxon>
        <taxon>Gammaproteobacteria</taxon>
        <taxon>Enterobacterales</taxon>
        <taxon>Enterobacteriaceae</taxon>
        <taxon>Escherichia</taxon>
    </lineage>
</organism>
<dbReference type="Proteomes" id="UP000254817">
    <property type="component" value="Unassembled WGS sequence"/>
</dbReference>
<gene>
    <name evidence="1" type="ORF">NCTC11112_04484</name>
</gene>
<name>A0A376MU17_ECOLX</name>
<evidence type="ECO:0000313" key="1">
    <source>
        <dbReference type="EMBL" id="STG53916.1"/>
    </source>
</evidence>
<evidence type="ECO:0000313" key="2">
    <source>
        <dbReference type="Proteomes" id="UP000254817"/>
    </source>
</evidence>
<proteinExistence type="predicted"/>
<dbReference type="GO" id="GO:0008784">
    <property type="term" value="F:alanine racemase activity"/>
    <property type="evidence" value="ECO:0007669"/>
    <property type="project" value="UniProtKB-EC"/>
</dbReference>